<dbReference type="EMBL" id="PCSD01000047">
    <property type="protein sequence ID" value="PIP33821.1"/>
    <property type="molecule type" value="Genomic_DNA"/>
</dbReference>
<comment type="caution">
    <text evidence="3">The sequence shown here is derived from an EMBL/GenBank/DDBJ whole genome shotgun (WGS) entry which is preliminary data.</text>
</comment>
<evidence type="ECO:0000256" key="2">
    <source>
        <dbReference type="SAM" id="SignalP"/>
    </source>
</evidence>
<proteinExistence type="predicted"/>
<sequence>MKIILPIFLLLSFLPVQAEASEIFGLISTNPAAPTVNPPAADSEQTGQPIPPVPSGQNQTGATALWPSANLTTYEKNQILKNTEKTDTGVKVLGAYYYPDGSLVRGPDKKIFVIFGRYKTLIHNLIALQKYHGQEIISISAEEISGFIPRQCRPGDLIREKGGVKIFFVQKNGKEYVPNLTILRQHYSGQKIHNLDKDEMGKY</sequence>
<feature type="signal peptide" evidence="2">
    <location>
        <begin position="1"/>
        <end position="18"/>
    </location>
</feature>
<name>A0A2G9ZL42_9BACT</name>
<protein>
    <recommendedName>
        <fullName evidence="5">Peptidase M23 domain-containing protein</fullName>
    </recommendedName>
</protein>
<evidence type="ECO:0000256" key="1">
    <source>
        <dbReference type="SAM" id="MobiDB-lite"/>
    </source>
</evidence>
<keyword evidence="2" id="KW-0732">Signal</keyword>
<accession>A0A2G9ZL42</accession>
<evidence type="ECO:0000313" key="4">
    <source>
        <dbReference type="Proteomes" id="UP000230729"/>
    </source>
</evidence>
<reference evidence="3 4" key="1">
    <citation type="submission" date="2017-09" db="EMBL/GenBank/DDBJ databases">
        <title>Depth-based differentiation of microbial function through sediment-hosted aquifers and enrichment of novel symbionts in the deep terrestrial subsurface.</title>
        <authorList>
            <person name="Probst A.J."/>
            <person name="Ladd B."/>
            <person name="Jarett J.K."/>
            <person name="Geller-Mcgrath D.E."/>
            <person name="Sieber C.M."/>
            <person name="Emerson J.B."/>
            <person name="Anantharaman K."/>
            <person name="Thomas B.C."/>
            <person name="Malmstrom R."/>
            <person name="Stieglmeier M."/>
            <person name="Klingl A."/>
            <person name="Woyke T."/>
            <person name="Ryan C.M."/>
            <person name="Banfield J.F."/>
        </authorList>
    </citation>
    <scope>NUCLEOTIDE SEQUENCE [LARGE SCALE GENOMIC DNA]</scope>
    <source>
        <strain evidence="3">CG23_combo_of_CG06-09_8_20_14_all_49_15</strain>
    </source>
</reference>
<feature type="chain" id="PRO_5013957077" description="Peptidase M23 domain-containing protein" evidence="2">
    <location>
        <begin position="19"/>
        <end position="203"/>
    </location>
</feature>
<organism evidence="3 4">
    <name type="scientific">Candidatus Falkowbacteria bacterium CG23_combo_of_CG06-09_8_20_14_all_49_15</name>
    <dbReference type="NCBI Taxonomy" id="1974572"/>
    <lineage>
        <taxon>Bacteria</taxon>
        <taxon>Candidatus Falkowiibacteriota</taxon>
    </lineage>
</organism>
<dbReference type="Proteomes" id="UP000230729">
    <property type="component" value="Unassembled WGS sequence"/>
</dbReference>
<dbReference type="AlphaFoldDB" id="A0A2G9ZL42"/>
<feature type="region of interest" description="Disordered" evidence="1">
    <location>
        <begin position="35"/>
        <end position="62"/>
    </location>
</feature>
<gene>
    <name evidence="3" type="ORF">COX22_02265</name>
</gene>
<evidence type="ECO:0008006" key="5">
    <source>
        <dbReference type="Google" id="ProtNLM"/>
    </source>
</evidence>
<evidence type="ECO:0000313" key="3">
    <source>
        <dbReference type="EMBL" id="PIP33821.1"/>
    </source>
</evidence>